<organism evidence="11 12">
    <name type="scientific">Frankia canadensis</name>
    <dbReference type="NCBI Taxonomy" id="1836972"/>
    <lineage>
        <taxon>Bacteria</taxon>
        <taxon>Bacillati</taxon>
        <taxon>Actinomycetota</taxon>
        <taxon>Actinomycetes</taxon>
        <taxon>Frankiales</taxon>
        <taxon>Frankiaceae</taxon>
        <taxon>Frankia</taxon>
    </lineage>
</organism>
<evidence type="ECO:0000256" key="7">
    <source>
        <dbReference type="ARBA" id="ARBA00022989"/>
    </source>
</evidence>
<dbReference type="PROSITE" id="PS50893">
    <property type="entry name" value="ABC_TRANSPORTER_2"/>
    <property type="match status" value="1"/>
</dbReference>
<dbReference type="CDD" id="cd06581">
    <property type="entry name" value="TM_PBP1_LivM_like"/>
    <property type="match status" value="1"/>
</dbReference>
<keyword evidence="4 9" id="KW-0812">Transmembrane</keyword>
<dbReference type="GO" id="GO:0005886">
    <property type="term" value="C:plasma membrane"/>
    <property type="evidence" value="ECO:0007669"/>
    <property type="project" value="UniProtKB-SubCell"/>
</dbReference>
<dbReference type="GO" id="GO:0042941">
    <property type="term" value="P:D-alanine transmembrane transport"/>
    <property type="evidence" value="ECO:0007669"/>
    <property type="project" value="TreeGrafter"/>
</dbReference>
<dbReference type="GO" id="GO:0005524">
    <property type="term" value="F:ATP binding"/>
    <property type="evidence" value="ECO:0007669"/>
    <property type="project" value="UniProtKB-KW"/>
</dbReference>
<dbReference type="CDD" id="cd03219">
    <property type="entry name" value="ABC_Mj1267_LivG_branched"/>
    <property type="match status" value="1"/>
</dbReference>
<dbReference type="GO" id="GO:0016887">
    <property type="term" value="F:ATP hydrolysis activity"/>
    <property type="evidence" value="ECO:0007669"/>
    <property type="project" value="InterPro"/>
</dbReference>
<dbReference type="GO" id="GO:0015808">
    <property type="term" value="P:L-alanine transport"/>
    <property type="evidence" value="ECO:0007669"/>
    <property type="project" value="TreeGrafter"/>
</dbReference>
<keyword evidence="7 9" id="KW-1133">Transmembrane helix</keyword>
<dbReference type="PANTHER" id="PTHR45772:SF7">
    <property type="entry name" value="AMINO ACID ABC TRANSPORTER ATP-BINDING PROTEIN"/>
    <property type="match status" value="1"/>
</dbReference>
<dbReference type="InterPro" id="IPR001851">
    <property type="entry name" value="ABC_transp_permease"/>
</dbReference>
<keyword evidence="12" id="KW-1185">Reference proteome</keyword>
<evidence type="ECO:0000256" key="9">
    <source>
        <dbReference type="SAM" id="Phobius"/>
    </source>
</evidence>
<feature type="domain" description="ABC transporter" evidence="10">
    <location>
        <begin position="357"/>
        <end position="604"/>
    </location>
</feature>
<dbReference type="InterPro" id="IPR032823">
    <property type="entry name" value="BCA_ABC_TP_C"/>
</dbReference>
<dbReference type="SUPFAM" id="SSF52540">
    <property type="entry name" value="P-loop containing nucleoside triphosphate hydrolases"/>
    <property type="match status" value="1"/>
</dbReference>
<feature type="transmembrane region" description="Helical" evidence="9">
    <location>
        <begin position="90"/>
        <end position="112"/>
    </location>
</feature>
<evidence type="ECO:0000256" key="3">
    <source>
        <dbReference type="ARBA" id="ARBA00022475"/>
    </source>
</evidence>
<gene>
    <name evidence="11" type="ORF">FRACA_1500019</name>
</gene>
<dbReference type="GO" id="GO:0015188">
    <property type="term" value="F:L-isoleucine transmembrane transporter activity"/>
    <property type="evidence" value="ECO:0007669"/>
    <property type="project" value="TreeGrafter"/>
</dbReference>
<keyword evidence="3" id="KW-1003">Cell membrane</keyword>
<feature type="transmembrane region" description="Helical" evidence="9">
    <location>
        <begin position="118"/>
        <end position="138"/>
    </location>
</feature>
<dbReference type="AlphaFoldDB" id="A0A2I2KM21"/>
<evidence type="ECO:0000256" key="6">
    <source>
        <dbReference type="ARBA" id="ARBA00022840"/>
    </source>
</evidence>
<dbReference type="GO" id="GO:0015192">
    <property type="term" value="F:L-phenylalanine transmembrane transporter activity"/>
    <property type="evidence" value="ECO:0007669"/>
    <property type="project" value="TreeGrafter"/>
</dbReference>
<feature type="transmembrane region" description="Helical" evidence="9">
    <location>
        <begin position="290"/>
        <end position="312"/>
    </location>
</feature>
<dbReference type="Pfam" id="PF02653">
    <property type="entry name" value="BPD_transp_2"/>
    <property type="match status" value="1"/>
</dbReference>
<dbReference type="Proteomes" id="UP000234331">
    <property type="component" value="Unassembled WGS sequence"/>
</dbReference>
<dbReference type="Pfam" id="PF12399">
    <property type="entry name" value="BCA_ABC_TP_C"/>
    <property type="match status" value="1"/>
</dbReference>
<dbReference type="InterPro" id="IPR027417">
    <property type="entry name" value="P-loop_NTPase"/>
</dbReference>
<feature type="transmembrane region" description="Helical" evidence="9">
    <location>
        <begin position="216"/>
        <end position="235"/>
    </location>
</feature>
<evidence type="ECO:0000256" key="2">
    <source>
        <dbReference type="ARBA" id="ARBA00022448"/>
    </source>
</evidence>
<dbReference type="GO" id="GO:0005304">
    <property type="term" value="F:L-valine transmembrane transporter activity"/>
    <property type="evidence" value="ECO:0007669"/>
    <property type="project" value="TreeGrafter"/>
</dbReference>
<dbReference type="SMART" id="SM00382">
    <property type="entry name" value="AAA"/>
    <property type="match status" value="1"/>
</dbReference>
<dbReference type="InterPro" id="IPR003439">
    <property type="entry name" value="ABC_transporter-like_ATP-bd"/>
</dbReference>
<protein>
    <submittedName>
        <fullName evidence="11">ABC-type branched-chain amino acid transport system, ATPase component</fullName>
    </submittedName>
</protein>
<dbReference type="GO" id="GO:1903806">
    <property type="term" value="P:L-isoleucine import across plasma membrane"/>
    <property type="evidence" value="ECO:0007669"/>
    <property type="project" value="TreeGrafter"/>
</dbReference>
<feature type="transmembrane region" description="Helical" evidence="9">
    <location>
        <begin position="167"/>
        <end position="186"/>
    </location>
</feature>
<dbReference type="InterPro" id="IPR003593">
    <property type="entry name" value="AAA+_ATPase"/>
</dbReference>
<proteinExistence type="predicted"/>
<feature type="transmembrane region" description="Helical" evidence="9">
    <location>
        <begin position="15"/>
        <end position="33"/>
    </location>
</feature>
<keyword evidence="8 9" id="KW-0472">Membrane</keyword>
<dbReference type="RefSeq" id="WP_101830684.1">
    <property type="nucleotide sequence ID" value="NZ_FZMO01000058.1"/>
</dbReference>
<keyword evidence="5" id="KW-0547">Nucleotide-binding</keyword>
<evidence type="ECO:0000256" key="4">
    <source>
        <dbReference type="ARBA" id="ARBA00022692"/>
    </source>
</evidence>
<dbReference type="InterPro" id="IPR043428">
    <property type="entry name" value="LivM-like"/>
</dbReference>
<evidence type="ECO:0000259" key="10">
    <source>
        <dbReference type="PROSITE" id="PS50893"/>
    </source>
</evidence>
<feature type="transmembrane region" description="Helical" evidence="9">
    <location>
        <begin position="266"/>
        <end position="284"/>
    </location>
</feature>
<evidence type="ECO:0000313" key="12">
    <source>
        <dbReference type="Proteomes" id="UP000234331"/>
    </source>
</evidence>
<comment type="subcellular location">
    <subcellularLocation>
        <location evidence="1">Cell membrane</location>
        <topology evidence="1">Multi-pass membrane protein</topology>
    </subcellularLocation>
</comment>
<dbReference type="InterPro" id="IPR051120">
    <property type="entry name" value="ABC_AA/LPS_Transport"/>
</dbReference>
<evidence type="ECO:0000256" key="5">
    <source>
        <dbReference type="ARBA" id="ARBA00022741"/>
    </source>
</evidence>
<name>A0A2I2KM21_9ACTN</name>
<keyword evidence="6" id="KW-0067">ATP-binding</keyword>
<dbReference type="EMBL" id="FZMO01000058">
    <property type="protein sequence ID" value="SNQ46709.1"/>
    <property type="molecule type" value="Genomic_DNA"/>
</dbReference>
<accession>A0A2I2KM21</accession>
<dbReference type="Gene3D" id="3.40.50.300">
    <property type="entry name" value="P-loop containing nucleotide triphosphate hydrolases"/>
    <property type="match status" value="1"/>
</dbReference>
<dbReference type="GO" id="GO:1903805">
    <property type="term" value="P:L-valine import across plasma membrane"/>
    <property type="evidence" value="ECO:0007669"/>
    <property type="project" value="TreeGrafter"/>
</dbReference>
<sequence length="621" mass="63766">MKSISVPAPLTRNPWAFPLVALAVLVILPLAGYQGGFLRQLILIAIYTLLVSGLNLMLGYAGEVVLGQVAILALGGYVAGILAKHEVHDLAIAMVIAIAASAILGLVTGLPGLRLSHLALGLITFFLVLLVAPIALAFEGETGGYTGIYGLINPTFLGIPIKGNVALYLLCVLTAAAWLVIFRNLVMSRFGLALRVLKENPVLASSLGLSVLRLRLTAYVLGSLPAGVAGCLFAYASVYVAPSSFTLSMSIAILAASVVGGSQSVYGAPIGAALLVLGPLNAGAFDRYSLIVYGFFLVLVGTVLAGGLAGVARTGLRRLAKLLAVGIEGDARPAQAAGPAASGQAAAPDLAIPGESLRVTGASRAFGEVKALGGVDFRAEPGRITALIGANGAGKTTLLNAVSGAITLDTGTVEIGGKDVSGLSAARRAREGIGRTFQTPMIPSAMSVLEVAASGCLIEGRLGAPSAMLRLPRYRRTARGDREIAMAALDVVALGGHAGESAASLPLSTRRLLEVVRAVAGRPKVILLDEPAAGMDDDAIAELRDLLQRLKDAGATVVLIEHNISFVLGVADDVYVMELGRLLANGTPEEIRSDPRVIASYLGSRHGTHQEPAATALEGSA</sequence>
<evidence type="ECO:0000256" key="8">
    <source>
        <dbReference type="ARBA" id="ARBA00023136"/>
    </source>
</evidence>
<keyword evidence="2" id="KW-0813">Transport</keyword>
<dbReference type="Pfam" id="PF00005">
    <property type="entry name" value="ABC_tran"/>
    <property type="match status" value="1"/>
</dbReference>
<reference evidence="11 12" key="1">
    <citation type="submission" date="2017-06" db="EMBL/GenBank/DDBJ databases">
        <authorList>
            <person name="Kim H.J."/>
            <person name="Triplett B.A."/>
        </authorList>
    </citation>
    <scope>NUCLEOTIDE SEQUENCE [LARGE SCALE GENOMIC DNA]</scope>
    <source>
        <strain evidence="11">FRACA_ARgP5</strain>
    </source>
</reference>
<evidence type="ECO:0000256" key="1">
    <source>
        <dbReference type="ARBA" id="ARBA00004651"/>
    </source>
</evidence>
<dbReference type="OrthoDB" id="3396710at2"/>
<evidence type="ECO:0000313" key="11">
    <source>
        <dbReference type="EMBL" id="SNQ46709.1"/>
    </source>
</evidence>
<dbReference type="PANTHER" id="PTHR45772">
    <property type="entry name" value="CONSERVED COMPONENT OF ABC TRANSPORTER FOR NATURAL AMINO ACIDS-RELATED"/>
    <property type="match status" value="1"/>
</dbReference>